<evidence type="ECO:0000313" key="11">
    <source>
        <dbReference type="Proteomes" id="UP000217199"/>
    </source>
</evidence>
<dbReference type="OrthoDB" id="1854502at2759"/>
<evidence type="ECO:0000313" key="10">
    <source>
        <dbReference type="EMBL" id="PAV15775.1"/>
    </source>
</evidence>
<feature type="domain" description="PH" evidence="9">
    <location>
        <begin position="267"/>
        <end position="366"/>
    </location>
</feature>
<keyword evidence="5" id="KW-0446">Lipid-binding</keyword>
<dbReference type="InterPro" id="IPR036770">
    <property type="entry name" value="Ankyrin_rpt-contain_sf"/>
</dbReference>
<dbReference type="PANTHER" id="PTHR10972">
    <property type="entry name" value="OXYSTEROL-BINDING PROTEIN-RELATED"/>
    <property type="match status" value="1"/>
</dbReference>
<dbReference type="SUPFAM" id="SSF48403">
    <property type="entry name" value="Ankyrin repeat"/>
    <property type="match status" value="1"/>
</dbReference>
<dbReference type="InterPro" id="IPR002110">
    <property type="entry name" value="Ankyrin_rpt"/>
</dbReference>
<dbReference type="FunFam" id="2.40.160.120:FF:000017">
    <property type="entry name" value="Oxysterol-binding protein homolog C2F12.05c"/>
    <property type="match status" value="1"/>
</dbReference>
<evidence type="ECO:0000259" key="9">
    <source>
        <dbReference type="PROSITE" id="PS50003"/>
    </source>
</evidence>
<feature type="repeat" description="ANK" evidence="6">
    <location>
        <begin position="194"/>
        <end position="226"/>
    </location>
</feature>
<dbReference type="GO" id="GO:0005886">
    <property type="term" value="C:plasma membrane"/>
    <property type="evidence" value="ECO:0007669"/>
    <property type="project" value="TreeGrafter"/>
</dbReference>
<dbReference type="GO" id="GO:0032934">
    <property type="term" value="F:sterol binding"/>
    <property type="evidence" value="ECO:0007669"/>
    <property type="project" value="TreeGrafter"/>
</dbReference>
<feature type="region of interest" description="Disordered" evidence="8">
    <location>
        <begin position="403"/>
        <end position="458"/>
    </location>
</feature>
<dbReference type="Gene3D" id="2.40.160.120">
    <property type="match status" value="1"/>
</dbReference>
<dbReference type="InterPro" id="IPR018494">
    <property type="entry name" value="Oxysterol-bd_CS"/>
</dbReference>
<dbReference type="GO" id="GO:0006869">
    <property type="term" value="P:lipid transport"/>
    <property type="evidence" value="ECO:0007669"/>
    <property type="project" value="UniProtKB-KW"/>
</dbReference>
<evidence type="ECO:0000256" key="2">
    <source>
        <dbReference type="ARBA" id="ARBA00022448"/>
    </source>
</evidence>
<dbReference type="CDD" id="cd13292">
    <property type="entry name" value="PH_Osh1p_Osh2p_yeast"/>
    <property type="match status" value="1"/>
</dbReference>
<dbReference type="SUPFAM" id="SSF50729">
    <property type="entry name" value="PH domain-like"/>
    <property type="match status" value="1"/>
</dbReference>
<organism evidence="10 11">
    <name type="scientific">Pyrrhoderma noxium</name>
    <dbReference type="NCBI Taxonomy" id="2282107"/>
    <lineage>
        <taxon>Eukaryota</taxon>
        <taxon>Fungi</taxon>
        <taxon>Dikarya</taxon>
        <taxon>Basidiomycota</taxon>
        <taxon>Agaricomycotina</taxon>
        <taxon>Agaricomycetes</taxon>
        <taxon>Hymenochaetales</taxon>
        <taxon>Hymenochaetaceae</taxon>
        <taxon>Pyrrhoderma</taxon>
    </lineage>
</organism>
<dbReference type="FunFam" id="3.30.70.3490:FF:000033">
    <property type="match status" value="1"/>
</dbReference>
<dbReference type="Pfam" id="PF01237">
    <property type="entry name" value="Oxysterol_BP"/>
    <property type="match status" value="1"/>
</dbReference>
<protein>
    <submittedName>
        <fullName evidence="10">Protein related to SWH1-Member of an oxysterol-binding family</fullName>
    </submittedName>
</protein>
<evidence type="ECO:0000256" key="5">
    <source>
        <dbReference type="ARBA" id="ARBA00023121"/>
    </source>
</evidence>
<dbReference type="STRING" id="2282107.A0A286U890"/>
<dbReference type="SMART" id="SM00233">
    <property type="entry name" value="PH"/>
    <property type="match status" value="1"/>
</dbReference>
<dbReference type="PROSITE" id="PS50003">
    <property type="entry name" value="PH_DOMAIN"/>
    <property type="match status" value="1"/>
</dbReference>
<sequence length="1154" mass="128630">MSEASSSKVPEPLYQVKLLAALRNGDVALITQLLTEIGKDKRKSTDSAQSEDSDLGAAALHLAIRCASVETVALLLSHRSISPNTVYPRGSGTTALHLAASIGRADVVNLLLEQEGIDDTLRDAHGRTCKDVARGKEVQKVIRDSRSLLTASYRSLLHHYIASPPNQGAPQALVDLLNSPRARLVDLSYLDTSTGRSLLHEAARRKDLSLINQSIRAGADVFVRDKRGKPVGDNSSGSKDDKVRVFLRQFTNQDTSLLGPPGLESETPALKGYLSKYTNVAKGYNTRWFVLKNGVLSYYRHQDDEHIASRGSIAMKSAELVHGSAGDKLRFEIRSTPGRGQQRWYIKGSHAIEVGRWIQALSRSIELSKRDGSQADSSGDSQSIRSVGISVYRPSISSRIVGKDTASSVHDTLDASGGSEDDEARDNLGSLDKDDGNGSSSDSLSERKPPYDSNFELHGNSTSAQAELSSQLLSSFKLPSNASQPLHELYQAIVDSVDTTAHMVSELVRMSAEREEWWKERLIQERQRGALWEESLQVVVKEGEALEQELKNRARTVNKRNSRLPLDPLRRLSSDFGRSSIRMHGDLQSGMMSPPLFKLDQPPPLNSDASNAYSVGPQITPDNQLYSQGKKSLISSQTVVSTQDSEDLVDTDEEDEFFDAIESNALPNVVVSDALVKSPELDSQSSSLISMDQYEVYRDLREKLPMEKDTRPPTSLWSVLKHSIGKDLTKISFPVFFNEPTSMLQRMAEDMEFSECLDAAASEPDPHKRIAFVAAFGMSNYSSTIGRIAKPFNPMLCETFEYVRLDKHYRYISEQVSHHPPVSACWAESPFWHYFGEVDAQNKFMGKSFEIRPTGIAHAELIIPEEYISPDLKANYPKATEKAKILGEAGTGKVIEHYSWKKVTTNVSGFILGSPTIDHYGDMIVTNHRTGDTCVLTFKPRGWRGKDAYEIFGRVMDADGNVTYEIAGRWNSQLVARAIGTGTGVLHPDVSVNPPSRSGSTELDRSQSTSEREFFLLWRNTQKPVTPFNLTPFAITLNALPEDKSLSRALCPTDCRLRPDQRAFELGKYERANDLKQKQEEKQRATRKAREEGKVQPHKPRWFEAHIEADSGERVWEPFRSDKGEVSYWVERDKVWKGESSWTDVENIFIEDEP</sequence>
<dbReference type="Pfam" id="PF00169">
    <property type="entry name" value="PH"/>
    <property type="match status" value="1"/>
</dbReference>
<dbReference type="SUPFAM" id="SSF144000">
    <property type="entry name" value="Oxysterol-binding protein-like"/>
    <property type="match status" value="1"/>
</dbReference>
<accession>A0A286U890</accession>
<dbReference type="SMART" id="SM00248">
    <property type="entry name" value="ANK"/>
    <property type="match status" value="3"/>
</dbReference>
<dbReference type="GO" id="GO:0005829">
    <property type="term" value="C:cytosol"/>
    <property type="evidence" value="ECO:0007669"/>
    <property type="project" value="TreeGrafter"/>
</dbReference>
<feature type="repeat" description="ANK" evidence="6">
    <location>
        <begin position="91"/>
        <end position="113"/>
    </location>
</feature>
<keyword evidence="3" id="KW-0597">Phosphoprotein</keyword>
<dbReference type="GO" id="GO:0030011">
    <property type="term" value="P:maintenance of cell polarity"/>
    <property type="evidence" value="ECO:0007669"/>
    <property type="project" value="TreeGrafter"/>
</dbReference>
<feature type="region of interest" description="Disordered" evidence="8">
    <location>
        <begin position="986"/>
        <end position="1007"/>
    </location>
</feature>
<dbReference type="GO" id="GO:0034727">
    <property type="term" value="P:piecemeal microautophagy of the nucleus"/>
    <property type="evidence" value="ECO:0007669"/>
    <property type="project" value="TreeGrafter"/>
</dbReference>
<gene>
    <name evidence="10" type="ORF">PNOK_0863300</name>
</gene>
<dbReference type="InterPro" id="IPR001849">
    <property type="entry name" value="PH_domain"/>
</dbReference>
<dbReference type="GO" id="GO:0006887">
    <property type="term" value="P:exocytosis"/>
    <property type="evidence" value="ECO:0007669"/>
    <property type="project" value="TreeGrafter"/>
</dbReference>
<evidence type="ECO:0000256" key="8">
    <source>
        <dbReference type="SAM" id="MobiDB-lite"/>
    </source>
</evidence>
<dbReference type="Gene3D" id="1.25.40.20">
    <property type="entry name" value="Ankyrin repeat-containing domain"/>
    <property type="match status" value="1"/>
</dbReference>
<dbReference type="GO" id="GO:0097038">
    <property type="term" value="C:perinuclear endoplasmic reticulum"/>
    <property type="evidence" value="ECO:0007669"/>
    <property type="project" value="TreeGrafter"/>
</dbReference>
<evidence type="ECO:0000256" key="1">
    <source>
        <dbReference type="ARBA" id="ARBA00008842"/>
    </source>
</evidence>
<dbReference type="Proteomes" id="UP000217199">
    <property type="component" value="Unassembled WGS sequence"/>
</dbReference>
<dbReference type="PROSITE" id="PS01013">
    <property type="entry name" value="OSBP"/>
    <property type="match status" value="1"/>
</dbReference>
<dbReference type="PROSITE" id="PS50088">
    <property type="entry name" value="ANK_REPEAT"/>
    <property type="match status" value="2"/>
</dbReference>
<dbReference type="InterPro" id="IPR011993">
    <property type="entry name" value="PH-like_dom_sf"/>
</dbReference>
<comment type="similarity">
    <text evidence="1 7">Belongs to the OSBP family.</text>
</comment>
<dbReference type="InParanoid" id="A0A286U890"/>
<dbReference type="GO" id="GO:0005635">
    <property type="term" value="C:nuclear envelope"/>
    <property type="evidence" value="ECO:0007669"/>
    <property type="project" value="TreeGrafter"/>
</dbReference>
<dbReference type="FunCoup" id="A0A286U890">
    <property type="interactions" value="301"/>
</dbReference>
<dbReference type="Pfam" id="PF12796">
    <property type="entry name" value="Ank_2"/>
    <property type="match status" value="1"/>
</dbReference>
<dbReference type="PROSITE" id="PS50297">
    <property type="entry name" value="ANK_REP_REGION"/>
    <property type="match status" value="2"/>
</dbReference>
<keyword evidence="4" id="KW-0445">Lipid transport</keyword>
<proteinExistence type="inferred from homology"/>
<evidence type="ECO:0000256" key="3">
    <source>
        <dbReference type="ARBA" id="ARBA00022553"/>
    </source>
</evidence>
<keyword evidence="6" id="KW-0040">ANK repeat</keyword>
<evidence type="ECO:0000256" key="4">
    <source>
        <dbReference type="ARBA" id="ARBA00023055"/>
    </source>
</evidence>
<dbReference type="GO" id="GO:0006897">
    <property type="term" value="P:endocytosis"/>
    <property type="evidence" value="ECO:0007669"/>
    <property type="project" value="TreeGrafter"/>
</dbReference>
<dbReference type="InterPro" id="IPR037239">
    <property type="entry name" value="OSBP_sf"/>
</dbReference>
<evidence type="ECO:0000256" key="6">
    <source>
        <dbReference type="PROSITE-ProRule" id="PRU00023"/>
    </source>
</evidence>
<feature type="region of interest" description="Disordered" evidence="8">
    <location>
        <begin position="1074"/>
        <end position="1097"/>
    </location>
</feature>
<dbReference type="EMBL" id="NBII01000009">
    <property type="protein sequence ID" value="PAV15775.1"/>
    <property type="molecule type" value="Genomic_DNA"/>
</dbReference>
<dbReference type="InterPro" id="IPR000648">
    <property type="entry name" value="Oxysterol-bd"/>
</dbReference>
<name>A0A286U890_9AGAM</name>
<evidence type="ECO:0000256" key="7">
    <source>
        <dbReference type="RuleBase" id="RU003844"/>
    </source>
</evidence>
<dbReference type="Gene3D" id="3.30.70.3490">
    <property type="match status" value="1"/>
</dbReference>
<keyword evidence="2" id="KW-0813">Transport</keyword>
<dbReference type="Gene3D" id="2.30.29.30">
    <property type="entry name" value="Pleckstrin-homology domain (PH domain)/Phosphotyrosine-binding domain (PTB)"/>
    <property type="match status" value="1"/>
</dbReference>
<reference evidence="10 11" key="1">
    <citation type="journal article" date="2017" name="Mol. Ecol.">
        <title>Comparative and population genomic landscape of Phellinus noxius: A hypervariable fungus causing root rot in trees.</title>
        <authorList>
            <person name="Chung C.L."/>
            <person name="Lee T.J."/>
            <person name="Akiba M."/>
            <person name="Lee H.H."/>
            <person name="Kuo T.H."/>
            <person name="Liu D."/>
            <person name="Ke H.M."/>
            <person name="Yokoi T."/>
            <person name="Roa M.B."/>
            <person name="Lu M.J."/>
            <person name="Chang Y.Y."/>
            <person name="Ann P.J."/>
            <person name="Tsai J.N."/>
            <person name="Chen C.Y."/>
            <person name="Tzean S.S."/>
            <person name="Ota Y."/>
            <person name="Hattori T."/>
            <person name="Sahashi N."/>
            <person name="Liou R.F."/>
            <person name="Kikuchi T."/>
            <person name="Tsai I.J."/>
        </authorList>
    </citation>
    <scope>NUCLEOTIDE SEQUENCE [LARGE SCALE GENOMIC DNA]</scope>
    <source>
        <strain evidence="10 11">FFPRI411160</strain>
    </source>
</reference>
<dbReference type="PANTHER" id="PTHR10972:SF205">
    <property type="entry name" value="OXYSTEROL-BINDING PROTEIN 1"/>
    <property type="match status" value="1"/>
</dbReference>
<comment type="caution">
    <text evidence="10">The sequence shown here is derived from an EMBL/GenBank/DDBJ whole genome shotgun (WGS) entry which is preliminary data.</text>
</comment>
<keyword evidence="11" id="KW-1185">Reference proteome</keyword>
<dbReference type="AlphaFoldDB" id="A0A286U890"/>